<protein>
    <submittedName>
        <fullName evidence="1">Uncharacterized protein</fullName>
    </submittedName>
</protein>
<dbReference type="EMBL" id="BAABCT010000005">
    <property type="protein sequence ID" value="GAA4074405.1"/>
    <property type="molecule type" value="Genomic_DNA"/>
</dbReference>
<reference evidence="2" key="1">
    <citation type="journal article" date="2019" name="Int. J. Syst. Evol. Microbiol.">
        <title>The Global Catalogue of Microorganisms (GCM) 10K type strain sequencing project: providing services to taxonomists for standard genome sequencing and annotation.</title>
        <authorList>
            <consortium name="The Broad Institute Genomics Platform"/>
            <consortium name="The Broad Institute Genome Sequencing Center for Infectious Disease"/>
            <person name="Wu L."/>
            <person name="Ma J."/>
        </authorList>
    </citation>
    <scope>NUCLEOTIDE SEQUENCE [LARGE SCALE GENOMIC DNA]</scope>
    <source>
        <strain evidence="2">JCM 17069</strain>
    </source>
</reference>
<organism evidence="1 2">
    <name type="scientific">Flavobacterium cheonanense</name>
    <dbReference type="NCBI Taxonomy" id="706183"/>
    <lineage>
        <taxon>Bacteria</taxon>
        <taxon>Pseudomonadati</taxon>
        <taxon>Bacteroidota</taxon>
        <taxon>Flavobacteriia</taxon>
        <taxon>Flavobacteriales</taxon>
        <taxon>Flavobacteriaceae</taxon>
        <taxon>Flavobacterium</taxon>
    </lineage>
</organism>
<keyword evidence="2" id="KW-1185">Reference proteome</keyword>
<comment type="caution">
    <text evidence="1">The sequence shown here is derived from an EMBL/GenBank/DDBJ whole genome shotgun (WGS) entry which is preliminary data.</text>
</comment>
<evidence type="ECO:0000313" key="2">
    <source>
        <dbReference type="Proteomes" id="UP001500367"/>
    </source>
</evidence>
<evidence type="ECO:0000313" key="1">
    <source>
        <dbReference type="EMBL" id="GAA4074405.1"/>
    </source>
</evidence>
<accession>A0ABP7VTV7</accession>
<dbReference type="Proteomes" id="UP001500367">
    <property type="component" value="Unassembled WGS sequence"/>
</dbReference>
<sequence>MAQSVFANNRLNELFSILPIECKNSINQANNTKCLCKIAGDSIPIKTSFNNEGQINHVGLDLFSLDNNLIFSPSVIGFIERSLLEDLLWNNTAYINKKNKEDRIQLFKNNKALGEIGFSKINGIIPIIKNEFAFSLKQEGLEYTAVLENMNGKITIIFPATNAVISGMDKKEYGEQVMASLKTIKNYANFIPKTPLKDQLKTYKDDIKVSVGNSYFKSITSTKYYKVTDVVIEPLFSREYPLESFCNIFLMPMEANKKIQLNITHKIYGDEKFDYKVNLNDFISFFGTDFEFYFGIEEKTDESMSGTLIIFNRKLNFVNLLYVNTNKNTLLGNNPIINAKLYTNIPSDNIKNLFADYDSSNTTKK</sequence>
<proteinExistence type="predicted"/>
<name>A0ABP7VTV7_9FLAO</name>
<gene>
    <name evidence="1" type="ORF">GCM10022389_19950</name>
</gene>